<organism evidence="1">
    <name type="scientific">Brassica oleracea</name>
    <name type="common">Wild cabbage</name>
    <dbReference type="NCBI Taxonomy" id="3712"/>
    <lineage>
        <taxon>Eukaryota</taxon>
        <taxon>Viridiplantae</taxon>
        <taxon>Streptophyta</taxon>
        <taxon>Embryophyta</taxon>
        <taxon>Tracheophyta</taxon>
        <taxon>Spermatophyta</taxon>
        <taxon>Magnoliopsida</taxon>
        <taxon>eudicotyledons</taxon>
        <taxon>Gunneridae</taxon>
        <taxon>Pentapetalae</taxon>
        <taxon>rosids</taxon>
        <taxon>malvids</taxon>
        <taxon>Brassicales</taxon>
        <taxon>Brassicaceae</taxon>
        <taxon>Brassiceae</taxon>
        <taxon>Brassica</taxon>
    </lineage>
</organism>
<gene>
    <name evidence="1" type="ORF">BOLC7T44305H</name>
</gene>
<dbReference type="AlphaFoldDB" id="A0A3P6EZF3"/>
<dbReference type="EMBL" id="LR031876">
    <property type="protein sequence ID" value="VDD38745.1"/>
    <property type="molecule type" value="Genomic_DNA"/>
</dbReference>
<reference evidence="1" key="1">
    <citation type="submission" date="2018-11" db="EMBL/GenBank/DDBJ databases">
        <authorList>
            <consortium name="Genoscope - CEA"/>
            <person name="William W."/>
        </authorList>
    </citation>
    <scope>NUCLEOTIDE SEQUENCE</scope>
</reference>
<accession>A0A3P6EZF3</accession>
<evidence type="ECO:0000313" key="1">
    <source>
        <dbReference type="EMBL" id="VDD38745.1"/>
    </source>
</evidence>
<name>A0A3P6EZF3_BRAOL</name>
<sequence length="37" mass="4200">MKVISLVTPFSFTYYFFWRLIESIFSTGNGGYGILGS</sequence>
<protein>
    <submittedName>
        <fullName evidence="1">Uncharacterized protein</fullName>
    </submittedName>
</protein>
<proteinExistence type="predicted"/>